<dbReference type="InterPro" id="IPR011877">
    <property type="entry name" value="Ribokinase"/>
</dbReference>
<keyword evidence="4 9" id="KW-0418">Kinase</keyword>
<keyword evidence="13" id="KW-1185">Reference proteome</keyword>
<feature type="region of interest" description="Disordered" evidence="10">
    <location>
        <begin position="216"/>
        <end position="235"/>
    </location>
</feature>
<dbReference type="HAMAP" id="MF_01987">
    <property type="entry name" value="Ribokinase"/>
    <property type="match status" value="1"/>
</dbReference>
<evidence type="ECO:0000256" key="3">
    <source>
        <dbReference type="ARBA" id="ARBA00022741"/>
    </source>
</evidence>
<feature type="binding site" evidence="9">
    <location>
        <begin position="205"/>
        <end position="210"/>
    </location>
    <ligand>
        <name>ATP</name>
        <dbReference type="ChEBI" id="CHEBI:30616"/>
    </ligand>
</feature>
<comment type="similarity">
    <text evidence="9">Belongs to the carbohydrate kinase PfkB family. Ribokinase subfamily.</text>
</comment>
<dbReference type="RefSeq" id="WP_092693219.1">
    <property type="nucleotide sequence ID" value="NZ_FOGU01000005.1"/>
</dbReference>
<keyword evidence="1 9" id="KW-0808">Transferase</keyword>
<feature type="binding site" evidence="9">
    <location>
        <begin position="38"/>
        <end position="42"/>
    </location>
    <ligand>
        <name>substrate</name>
    </ligand>
</feature>
<feature type="binding site" evidence="9">
    <location>
        <begin position="238"/>
        <end position="239"/>
    </location>
    <ligand>
        <name>ATP</name>
        <dbReference type="ChEBI" id="CHEBI:30616"/>
    </ligand>
</feature>
<protein>
    <recommendedName>
        <fullName evidence="9">Ribokinase</fullName>
        <shortName evidence="9">RK</shortName>
        <ecNumber evidence="9">2.7.1.15</ecNumber>
    </recommendedName>
</protein>
<comment type="subunit">
    <text evidence="9">Homodimer.</text>
</comment>
<evidence type="ECO:0000256" key="4">
    <source>
        <dbReference type="ARBA" id="ARBA00022777"/>
    </source>
</evidence>
<dbReference type="GO" id="GO:0005524">
    <property type="term" value="F:ATP binding"/>
    <property type="evidence" value="ECO:0007669"/>
    <property type="project" value="UniProtKB-UniRule"/>
</dbReference>
<evidence type="ECO:0000256" key="6">
    <source>
        <dbReference type="ARBA" id="ARBA00022842"/>
    </source>
</evidence>
<dbReference type="GO" id="GO:0019303">
    <property type="term" value="P:D-ribose catabolic process"/>
    <property type="evidence" value="ECO:0007669"/>
    <property type="project" value="UniProtKB-UniRule"/>
</dbReference>
<name>A0A1H9UFX9_9RHOB</name>
<evidence type="ECO:0000256" key="10">
    <source>
        <dbReference type="SAM" id="MobiDB-lite"/>
    </source>
</evidence>
<evidence type="ECO:0000256" key="9">
    <source>
        <dbReference type="HAMAP-Rule" id="MF_01987"/>
    </source>
</evidence>
<dbReference type="PRINTS" id="PR00990">
    <property type="entry name" value="RIBOKINASE"/>
</dbReference>
<evidence type="ECO:0000256" key="8">
    <source>
        <dbReference type="ARBA" id="ARBA00023277"/>
    </source>
</evidence>
<dbReference type="EC" id="2.7.1.15" evidence="9"/>
<dbReference type="InterPro" id="IPR011611">
    <property type="entry name" value="PfkB_dom"/>
</dbReference>
<feature type="binding site" evidence="9">
    <location>
        <position position="274"/>
    </location>
    <ligand>
        <name>K(+)</name>
        <dbReference type="ChEBI" id="CHEBI:29103"/>
    </ligand>
</feature>
<evidence type="ECO:0000256" key="5">
    <source>
        <dbReference type="ARBA" id="ARBA00022840"/>
    </source>
</evidence>
<feature type="binding site" evidence="9">
    <location>
        <begin position="10"/>
        <end position="12"/>
    </location>
    <ligand>
        <name>substrate</name>
    </ligand>
</feature>
<dbReference type="STRING" id="641238.SAMN04490244_105259"/>
<keyword evidence="9" id="KW-0963">Cytoplasm</keyword>
<keyword evidence="7 9" id="KW-0630">Potassium</keyword>
<keyword evidence="5 9" id="KW-0067">ATP-binding</keyword>
<feature type="binding site" evidence="9">
    <location>
        <position position="272"/>
    </location>
    <ligand>
        <name>K(+)</name>
        <dbReference type="ChEBI" id="CHEBI:29103"/>
    </ligand>
</feature>
<dbReference type="AlphaFoldDB" id="A0A1H9UFX9"/>
<dbReference type="Gene3D" id="3.40.1190.20">
    <property type="match status" value="1"/>
</dbReference>
<dbReference type="PANTHER" id="PTHR10584">
    <property type="entry name" value="SUGAR KINASE"/>
    <property type="match status" value="1"/>
</dbReference>
<evidence type="ECO:0000256" key="1">
    <source>
        <dbReference type="ARBA" id="ARBA00022679"/>
    </source>
</evidence>
<dbReference type="GO" id="GO:0046872">
    <property type="term" value="F:metal ion binding"/>
    <property type="evidence" value="ECO:0007669"/>
    <property type="project" value="UniProtKB-KW"/>
</dbReference>
<feature type="region of interest" description="Disordered" evidence="10">
    <location>
        <begin position="272"/>
        <end position="291"/>
    </location>
</feature>
<dbReference type="InterPro" id="IPR002139">
    <property type="entry name" value="Ribo/fructo_kinase"/>
</dbReference>
<keyword evidence="6 9" id="KW-0460">Magnesium</keyword>
<comment type="function">
    <text evidence="9">Catalyzes the phosphorylation of ribose at O-5 in a reaction requiring ATP and magnesium. The resulting D-ribose-5-phosphate can then be used either for sythesis of nucleotides, histidine, and tryptophan, or as a component of the pentose phosphate pathway.</text>
</comment>
<dbReference type="CDD" id="cd01174">
    <property type="entry name" value="ribokinase"/>
    <property type="match status" value="1"/>
</dbReference>
<feature type="binding site" evidence="9">
    <location>
        <position position="179"/>
    </location>
    <ligand>
        <name>ATP</name>
        <dbReference type="ChEBI" id="CHEBI:30616"/>
    </ligand>
</feature>
<keyword evidence="2 9" id="KW-0479">Metal-binding</keyword>
<feature type="binding site" evidence="9">
    <location>
        <position position="136"/>
    </location>
    <ligand>
        <name>substrate</name>
    </ligand>
</feature>
<evidence type="ECO:0000313" key="12">
    <source>
        <dbReference type="EMBL" id="SES08346.1"/>
    </source>
</evidence>
<comment type="subcellular location">
    <subcellularLocation>
        <location evidence="9">Cytoplasm</location>
    </subcellularLocation>
</comment>
<comment type="pathway">
    <text evidence="9">Carbohydrate metabolism; D-ribose degradation; D-ribose 5-phosphate from beta-D-ribopyranose: step 2/2.</text>
</comment>
<feature type="domain" description="Carbohydrate kinase PfkB" evidence="11">
    <location>
        <begin position="6"/>
        <end position="281"/>
    </location>
</feature>
<comment type="activity regulation">
    <text evidence="9">Activated by a monovalent cation that binds near, but not in, the active site. The most likely occupant of the site in vivo is potassium. Ion binding induces a conformational change that may alter substrate affinity.</text>
</comment>
<evidence type="ECO:0000259" key="11">
    <source>
        <dbReference type="Pfam" id="PF00294"/>
    </source>
</evidence>
<dbReference type="UniPathway" id="UPA00916">
    <property type="reaction ID" value="UER00889"/>
</dbReference>
<feature type="binding site" evidence="9">
    <location>
        <position position="235"/>
    </location>
    <ligand>
        <name>K(+)</name>
        <dbReference type="ChEBI" id="CHEBI:29103"/>
    </ligand>
</feature>
<evidence type="ECO:0000256" key="2">
    <source>
        <dbReference type="ARBA" id="ARBA00022723"/>
    </source>
</evidence>
<dbReference type="PANTHER" id="PTHR10584:SF166">
    <property type="entry name" value="RIBOKINASE"/>
    <property type="match status" value="1"/>
</dbReference>
<proteinExistence type="inferred from homology"/>
<dbReference type="Pfam" id="PF00294">
    <property type="entry name" value="PfkB"/>
    <property type="match status" value="1"/>
</dbReference>
<organism evidence="12 13">
    <name type="scientific">Tranquillimonas rosea</name>
    <dbReference type="NCBI Taxonomy" id="641238"/>
    <lineage>
        <taxon>Bacteria</taxon>
        <taxon>Pseudomonadati</taxon>
        <taxon>Pseudomonadota</taxon>
        <taxon>Alphaproteobacteria</taxon>
        <taxon>Rhodobacterales</taxon>
        <taxon>Roseobacteraceae</taxon>
        <taxon>Tranquillimonas</taxon>
    </lineage>
</organism>
<gene>
    <name evidence="9" type="primary">rbsK</name>
    <name evidence="12" type="ORF">SAMN04490244_105259</name>
</gene>
<comment type="cofactor">
    <cofactor evidence="9">
        <name>Mg(2+)</name>
        <dbReference type="ChEBI" id="CHEBI:18420"/>
    </cofactor>
    <text evidence="9">Requires a divalent cation, most likely magnesium in vivo, as an electrophilic catalyst to aid phosphoryl group transfer. It is the chelate of the metal and the nucleotide that is the actual substrate.</text>
</comment>
<feature type="binding site" evidence="9">
    <location>
        <position position="239"/>
    </location>
    <ligand>
        <name>substrate</name>
    </ligand>
</feature>
<feature type="active site" description="Proton acceptor" evidence="9">
    <location>
        <position position="239"/>
    </location>
</feature>
<dbReference type="OrthoDB" id="9775849at2"/>
<evidence type="ECO:0000313" key="13">
    <source>
        <dbReference type="Proteomes" id="UP000198885"/>
    </source>
</evidence>
<evidence type="ECO:0000256" key="7">
    <source>
        <dbReference type="ARBA" id="ARBA00022958"/>
    </source>
</evidence>
<accession>A0A1H9UFX9</accession>
<feature type="binding site" evidence="9">
    <location>
        <position position="233"/>
    </location>
    <ligand>
        <name>K(+)</name>
        <dbReference type="ChEBI" id="CHEBI:29103"/>
    </ligand>
</feature>
<feature type="compositionally biased region" description="Basic and acidic residues" evidence="10">
    <location>
        <begin position="280"/>
        <end position="291"/>
    </location>
</feature>
<keyword evidence="8 9" id="KW-0119">Carbohydrate metabolism</keyword>
<reference evidence="12 13" key="1">
    <citation type="submission" date="2016-10" db="EMBL/GenBank/DDBJ databases">
        <authorList>
            <person name="de Groot N.N."/>
        </authorList>
    </citation>
    <scope>NUCLEOTIDE SEQUENCE [LARGE SCALE GENOMIC DNA]</scope>
    <source>
        <strain evidence="12 13">DSM 23042</strain>
    </source>
</reference>
<dbReference type="GO" id="GO:0005737">
    <property type="term" value="C:cytoplasm"/>
    <property type="evidence" value="ECO:0007669"/>
    <property type="project" value="UniProtKB-SubCell"/>
</dbReference>
<dbReference type="InterPro" id="IPR029056">
    <property type="entry name" value="Ribokinase-like"/>
</dbReference>
<dbReference type="Proteomes" id="UP000198885">
    <property type="component" value="Unassembled WGS sequence"/>
</dbReference>
<keyword evidence="3 9" id="KW-0547">Nucleotide-binding</keyword>
<comment type="catalytic activity">
    <reaction evidence="9">
        <text>D-ribose + ATP = D-ribose 5-phosphate + ADP + H(+)</text>
        <dbReference type="Rhea" id="RHEA:13697"/>
        <dbReference type="ChEBI" id="CHEBI:15378"/>
        <dbReference type="ChEBI" id="CHEBI:30616"/>
        <dbReference type="ChEBI" id="CHEBI:47013"/>
        <dbReference type="ChEBI" id="CHEBI:78346"/>
        <dbReference type="ChEBI" id="CHEBI:456216"/>
        <dbReference type="EC" id="2.7.1.15"/>
    </reaction>
</comment>
<feature type="binding site" evidence="9">
    <location>
        <position position="269"/>
    </location>
    <ligand>
        <name>K(+)</name>
        <dbReference type="ChEBI" id="CHEBI:29103"/>
    </ligand>
</feature>
<sequence length="291" mass="29301">MTIWNFGSINADCVYAVPHAPAPGETIAARALTHGLGGKGANQSVAAARAGATVHHIGGVGPDGQWAVDRLAAAGVNTAHVHPGDMPTGHAIITVADDGENTIVIFAGANAATSPARIAEALSGAAPDDLLLLQNETTCQVEAARIADEKGLRVVYSAAPFDAEAVRAVMPYVYLLVMNEGEAAALTAALGRDLADLDVPAILVTRGADGADWITPGTGERVSVPAPRVTPVDTTGAGDTFTGYLAAGLDTGHPPGEAMALAAAAAALQVQRPGAADAIPSRDEVDASRTD</sequence>
<dbReference type="GO" id="GO:0004747">
    <property type="term" value="F:ribokinase activity"/>
    <property type="evidence" value="ECO:0007669"/>
    <property type="project" value="UniProtKB-UniRule"/>
</dbReference>
<dbReference type="SUPFAM" id="SSF53613">
    <property type="entry name" value="Ribokinase-like"/>
    <property type="match status" value="1"/>
</dbReference>
<comment type="caution">
    <text evidence="9">Lacks conserved residue(s) required for the propagation of feature annotation.</text>
</comment>
<dbReference type="EMBL" id="FOGU01000005">
    <property type="protein sequence ID" value="SES08346.1"/>
    <property type="molecule type" value="Genomic_DNA"/>
</dbReference>